<organism evidence="2 3">
    <name type="scientific">Cladophialophora bantiana (strain ATCC 10958 / CBS 173.52 / CDC B-1940 / NIH 8579)</name>
    <name type="common">Xylohypha bantiana</name>
    <dbReference type="NCBI Taxonomy" id="1442370"/>
    <lineage>
        <taxon>Eukaryota</taxon>
        <taxon>Fungi</taxon>
        <taxon>Dikarya</taxon>
        <taxon>Ascomycota</taxon>
        <taxon>Pezizomycotina</taxon>
        <taxon>Eurotiomycetes</taxon>
        <taxon>Chaetothyriomycetidae</taxon>
        <taxon>Chaetothyriales</taxon>
        <taxon>Herpotrichiellaceae</taxon>
        <taxon>Cladophialophora</taxon>
    </lineage>
</organism>
<dbReference type="OrthoDB" id="3248909at2759"/>
<evidence type="ECO:0000313" key="3">
    <source>
        <dbReference type="Proteomes" id="UP000053789"/>
    </source>
</evidence>
<keyword evidence="3" id="KW-1185">Reference proteome</keyword>
<proteinExistence type="predicted"/>
<dbReference type="VEuPathDB" id="FungiDB:Z519_05508"/>
<dbReference type="EMBL" id="KN846986">
    <property type="protein sequence ID" value="KIW94192.1"/>
    <property type="molecule type" value="Genomic_DNA"/>
</dbReference>
<reference evidence="2" key="1">
    <citation type="submission" date="2015-01" db="EMBL/GenBank/DDBJ databases">
        <title>The Genome Sequence of Cladophialophora bantiana CBS 173.52.</title>
        <authorList>
            <consortium name="The Broad Institute Genomics Platform"/>
            <person name="Cuomo C."/>
            <person name="de Hoog S."/>
            <person name="Gorbushina A."/>
            <person name="Stielow B."/>
            <person name="Teixiera M."/>
            <person name="Abouelleil A."/>
            <person name="Chapman S.B."/>
            <person name="Priest M."/>
            <person name="Young S.K."/>
            <person name="Wortman J."/>
            <person name="Nusbaum C."/>
            <person name="Birren B."/>
        </authorList>
    </citation>
    <scope>NUCLEOTIDE SEQUENCE [LARGE SCALE GENOMIC DNA]</scope>
    <source>
        <strain evidence="2">CBS 173.52</strain>
    </source>
</reference>
<dbReference type="RefSeq" id="XP_016620861.1">
    <property type="nucleotide sequence ID" value="XM_016763248.1"/>
</dbReference>
<dbReference type="GeneID" id="27698436"/>
<dbReference type="AlphaFoldDB" id="A0A0D2G6G6"/>
<dbReference type="HOGENOM" id="CLU_1224634_0_0_1"/>
<name>A0A0D2G6G6_CLAB1</name>
<protein>
    <submittedName>
        <fullName evidence="2">Uncharacterized protein</fullName>
    </submittedName>
</protein>
<feature type="transmembrane region" description="Helical" evidence="1">
    <location>
        <begin position="32"/>
        <end position="52"/>
    </location>
</feature>
<sequence length="226" mass="24943">MLSHVGTTTTTETLMFVQTTYPSTPTSPTKDFAVLVSPLLAIASGLSVTLGADATTRTTSLADPRVTRTAQIIPAKLSVRKELLIISPLAVFLSEGILPYLLMSTVIVYVQRGRFKLPARDTDTYASVLGFVYASTKLQKWAKQQEDMDTLNTKSDHKIEDRRVDDVKRQMRSSKGAEALIGMGFFTGEDAAISLSLTLFGYTRYGVYSVLDRDTYLADRLIRSLK</sequence>
<accession>A0A0D2G6G6</accession>
<evidence type="ECO:0000313" key="2">
    <source>
        <dbReference type="EMBL" id="KIW94192.1"/>
    </source>
</evidence>
<gene>
    <name evidence="2" type="ORF">Z519_05508</name>
</gene>
<keyword evidence="1" id="KW-1133">Transmembrane helix</keyword>
<dbReference type="Proteomes" id="UP000053789">
    <property type="component" value="Unassembled WGS sequence"/>
</dbReference>
<keyword evidence="1" id="KW-0472">Membrane</keyword>
<evidence type="ECO:0000256" key="1">
    <source>
        <dbReference type="SAM" id="Phobius"/>
    </source>
</evidence>
<keyword evidence="1" id="KW-0812">Transmembrane</keyword>
<feature type="transmembrane region" description="Helical" evidence="1">
    <location>
        <begin position="85"/>
        <end position="110"/>
    </location>
</feature>